<evidence type="ECO:0000313" key="12">
    <source>
        <dbReference type="EMBL" id="GLT22812.1"/>
    </source>
</evidence>
<dbReference type="SUPFAM" id="SSF52540">
    <property type="entry name" value="P-loop containing nucleoside triphosphate hydrolases"/>
    <property type="match status" value="1"/>
</dbReference>
<comment type="caution">
    <text evidence="11">Lacks conserved residue(s) required for the propagation of feature annotation.</text>
</comment>
<dbReference type="InterPro" id="IPR027417">
    <property type="entry name" value="P-loop_NTPase"/>
</dbReference>
<evidence type="ECO:0000256" key="1">
    <source>
        <dbReference type="ARBA" id="ARBA00004842"/>
    </source>
</evidence>
<comment type="cofactor">
    <cofactor evidence="11">
        <name>Mg(2+)</name>
        <dbReference type="ChEBI" id="CHEBI:18420"/>
    </cofactor>
    <text evidence="11">Binds 1 Mg(2+) ion per subunit.</text>
</comment>
<evidence type="ECO:0000256" key="6">
    <source>
        <dbReference type="ARBA" id="ARBA00022741"/>
    </source>
</evidence>
<feature type="binding site" evidence="11">
    <location>
        <begin position="3"/>
        <end position="8"/>
    </location>
    <ligand>
        <name>ATP</name>
        <dbReference type="ChEBI" id="CHEBI:30616"/>
    </ligand>
</feature>
<comment type="function">
    <text evidence="11">Catalyzes the specific phosphorylation of the 3-hydroxyl group of shikimic acid using ATP as a cosubstrate.</text>
</comment>
<feature type="binding site" evidence="11">
    <location>
        <position position="109"/>
    </location>
    <ligand>
        <name>ATP</name>
        <dbReference type="ChEBI" id="CHEBI:30616"/>
    </ligand>
</feature>
<evidence type="ECO:0000256" key="11">
    <source>
        <dbReference type="HAMAP-Rule" id="MF_00109"/>
    </source>
</evidence>
<dbReference type="PRINTS" id="PR01100">
    <property type="entry name" value="SHIKIMTKNASE"/>
</dbReference>
<keyword evidence="13" id="KW-1185">Reference proteome</keyword>
<dbReference type="Pfam" id="PF01202">
    <property type="entry name" value="SKI"/>
    <property type="match status" value="1"/>
</dbReference>
<keyword evidence="4 11" id="KW-0028">Amino-acid biosynthesis</keyword>
<dbReference type="PANTHER" id="PTHR21087:SF16">
    <property type="entry name" value="SHIKIMATE KINASE 1, CHLOROPLASTIC"/>
    <property type="match status" value="1"/>
</dbReference>
<evidence type="ECO:0000256" key="4">
    <source>
        <dbReference type="ARBA" id="ARBA00022605"/>
    </source>
</evidence>
<feature type="binding site" evidence="11">
    <location>
        <position position="25"/>
    </location>
    <ligand>
        <name>substrate</name>
    </ligand>
</feature>
<comment type="subcellular location">
    <subcellularLocation>
        <location evidence="11">Cytoplasm</location>
    </subcellularLocation>
</comment>
<dbReference type="Gene3D" id="3.40.50.300">
    <property type="entry name" value="P-loop containing nucleotide triphosphate hydrolases"/>
    <property type="match status" value="1"/>
</dbReference>
<keyword evidence="8 11" id="KW-0067">ATP-binding</keyword>
<evidence type="ECO:0000256" key="7">
    <source>
        <dbReference type="ARBA" id="ARBA00022777"/>
    </source>
</evidence>
<evidence type="ECO:0000256" key="8">
    <source>
        <dbReference type="ARBA" id="ARBA00022840"/>
    </source>
</evidence>
<comment type="catalytic activity">
    <reaction evidence="10 11">
        <text>shikimate + ATP = 3-phosphoshikimate + ADP + H(+)</text>
        <dbReference type="Rhea" id="RHEA:13121"/>
        <dbReference type="ChEBI" id="CHEBI:15378"/>
        <dbReference type="ChEBI" id="CHEBI:30616"/>
        <dbReference type="ChEBI" id="CHEBI:36208"/>
        <dbReference type="ChEBI" id="CHEBI:145989"/>
        <dbReference type="ChEBI" id="CHEBI:456216"/>
        <dbReference type="EC" id="2.7.1.71"/>
    </reaction>
</comment>
<evidence type="ECO:0000256" key="3">
    <source>
        <dbReference type="ARBA" id="ARBA00012154"/>
    </source>
</evidence>
<keyword evidence="11" id="KW-0460">Magnesium</keyword>
<comment type="similarity">
    <text evidence="2 11">Belongs to the shikimate kinase family.</text>
</comment>
<comment type="caution">
    <text evidence="12">The sequence shown here is derived from an EMBL/GenBank/DDBJ whole genome shotgun (WGS) entry which is preliminary data.</text>
</comment>
<keyword evidence="11" id="KW-0479">Metal-binding</keyword>
<proteinExistence type="inferred from homology"/>
<feature type="binding site" evidence="11">
    <location>
        <position position="7"/>
    </location>
    <ligand>
        <name>Mg(2+)</name>
        <dbReference type="ChEBI" id="CHEBI:18420"/>
    </ligand>
</feature>
<dbReference type="CDD" id="cd00464">
    <property type="entry name" value="SK"/>
    <property type="match status" value="1"/>
</dbReference>
<dbReference type="EMBL" id="BSPX01000032">
    <property type="protein sequence ID" value="GLT22812.1"/>
    <property type="molecule type" value="Genomic_DNA"/>
</dbReference>
<dbReference type="InterPro" id="IPR031322">
    <property type="entry name" value="Shikimate/glucono_kinase"/>
</dbReference>
<evidence type="ECO:0000313" key="13">
    <source>
        <dbReference type="Proteomes" id="UP001157167"/>
    </source>
</evidence>
<name>A0ABQ6FDW5_9RHOO</name>
<accession>A0ABQ6FDW5</accession>
<protein>
    <recommendedName>
        <fullName evidence="3 11">Shikimate kinase</fullName>
        <shortName evidence="11">SK</shortName>
        <ecNumber evidence="3 11">2.7.1.71</ecNumber>
    </recommendedName>
</protein>
<feature type="binding site" evidence="11">
    <location>
        <position position="128"/>
    </location>
    <ligand>
        <name>substrate</name>
    </ligand>
</feature>
<organism evidence="12 13">
    <name type="scientific">Zoogloea oryzae</name>
    <dbReference type="NCBI Taxonomy" id="310767"/>
    <lineage>
        <taxon>Bacteria</taxon>
        <taxon>Pseudomonadati</taxon>
        <taxon>Pseudomonadota</taxon>
        <taxon>Betaproteobacteria</taxon>
        <taxon>Rhodocyclales</taxon>
        <taxon>Zoogloeaceae</taxon>
        <taxon>Zoogloea</taxon>
    </lineage>
</organism>
<feature type="binding site" evidence="11">
    <location>
        <position position="49"/>
    </location>
    <ligand>
        <name>substrate</name>
    </ligand>
</feature>
<reference evidence="13" key="1">
    <citation type="journal article" date="2019" name="Int. J. Syst. Evol. Microbiol.">
        <title>The Global Catalogue of Microorganisms (GCM) 10K type strain sequencing project: providing services to taxonomists for standard genome sequencing and annotation.</title>
        <authorList>
            <consortium name="The Broad Institute Genomics Platform"/>
            <consortium name="The Broad Institute Genome Sequencing Center for Infectious Disease"/>
            <person name="Wu L."/>
            <person name="Ma J."/>
        </authorList>
    </citation>
    <scope>NUCLEOTIDE SEQUENCE [LARGE SCALE GENOMIC DNA]</scope>
    <source>
        <strain evidence="13">NBRC 102407</strain>
    </source>
</reference>
<feature type="binding site" evidence="11">
    <location>
        <position position="71"/>
    </location>
    <ligand>
        <name>substrate</name>
    </ligand>
</feature>
<dbReference type="Proteomes" id="UP001157167">
    <property type="component" value="Unassembled WGS sequence"/>
</dbReference>
<evidence type="ECO:0000256" key="5">
    <source>
        <dbReference type="ARBA" id="ARBA00022679"/>
    </source>
</evidence>
<dbReference type="InterPro" id="IPR023000">
    <property type="entry name" value="Shikimate_kinase_CS"/>
</dbReference>
<keyword evidence="11" id="KW-0963">Cytoplasm</keyword>
<evidence type="ECO:0000256" key="9">
    <source>
        <dbReference type="ARBA" id="ARBA00023141"/>
    </source>
</evidence>
<gene>
    <name evidence="12" type="primary">aroK_1</name>
    <name evidence="11" type="synonym">aroK</name>
    <name evidence="12" type="ORF">GCM10007933_22730</name>
</gene>
<keyword evidence="5 11" id="KW-0808">Transferase</keyword>
<dbReference type="PANTHER" id="PTHR21087">
    <property type="entry name" value="SHIKIMATE KINASE"/>
    <property type="match status" value="1"/>
</dbReference>
<dbReference type="InterPro" id="IPR000623">
    <property type="entry name" value="Shikimate_kinase/TSH1"/>
</dbReference>
<comment type="pathway">
    <text evidence="1 11">Metabolic intermediate biosynthesis; chorismate biosynthesis; chorismate from D-erythrose 4-phosphate and phosphoenolpyruvate: step 5/7.</text>
</comment>
<keyword evidence="6 11" id="KW-0547">Nucleotide-binding</keyword>
<dbReference type="PROSITE" id="PS01128">
    <property type="entry name" value="SHIKIMATE_KINASE"/>
    <property type="match status" value="1"/>
</dbReference>
<evidence type="ECO:0000256" key="2">
    <source>
        <dbReference type="ARBA" id="ARBA00006997"/>
    </source>
</evidence>
<keyword evidence="9 11" id="KW-0057">Aromatic amino acid biosynthesis</keyword>
<evidence type="ECO:0000256" key="10">
    <source>
        <dbReference type="ARBA" id="ARBA00048567"/>
    </source>
</evidence>
<comment type="subunit">
    <text evidence="11">Monomer.</text>
</comment>
<dbReference type="GO" id="GO:0016301">
    <property type="term" value="F:kinase activity"/>
    <property type="evidence" value="ECO:0007669"/>
    <property type="project" value="UniProtKB-KW"/>
</dbReference>
<keyword evidence="7 11" id="KW-0418">Kinase</keyword>
<dbReference type="EC" id="2.7.1.71" evidence="3 11"/>
<dbReference type="HAMAP" id="MF_00109">
    <property type="entry name" value="Shikimate_kinase"/>
    <property type="match status" value="1"/>
</dbReference>
<sequence>MPGSGKTTVGRELAKRLGRRFVDCDHELEARTGVKIPTIFEIEGEEGFRRRETQTLEALTEESDLVLATGGGAVTRAENRSLLAERGVVIYLNVTPQVLWERTRHDRTRPLLQVPDPKGRLQELYVARDPLYREVAHVVVEGGRGTPHAMVRTIEKELQTLCAL</sequence>